<keyword evidence="3" id="KW-1185">Reference proteome</keyword>
<proteinExistence type="inferred from homology"/>
<dbReference type="Pfam" id="PF04714">
    <property type="entry name" value="BCL_N"/>
    <property type="match status" value="1"/>
</dbReference>
<organism evidence="2 3">
    <name type="scientific">Salarias fasciatus</name>
    <name type="common">Jewelled blenny</name>
    <name type="synonym">Blennius fasciatus</name>
    <dbReference type="NCBI Taxonomy" id="181472"/>
    <lineage>
        <taxon>Eukaryota</taxon>
        <taxon>Metazoa</taxon>
        <taxon>Chordata</taxon>
        <taxon>Craniata</taxon>
        <taxon>Vertebrata</taxon>
        <taxon>Euteleostomi</taxon>
        <taxon>Actinopterygii</taxon>
        <taxon>Neopterygii</taxon>
        <taxon>Teleostei</taxon>
        <taxon>Neoteleostei</taxon>
        <taxon>Acanthomorphata</taxon>
        <taxon>Ovalentaria</taxon>
        <taxon>Blenniimorphae</taxon>
        <taxon>Blenniiformes</taxon>
        <taxon>Blennioidei</taxon>
        <taxon>Blenniidae</taxon>
        <taxon>Salariinae</taxon>
        <taxon>Salarias</taxon>
    </lineage>
</organism>
<sequence>IRAKDDIKKVLAAIEKVRKWYKKWVTVGDTSLRIFKWVPVTETKQMKTATRAFCPMFTSLKWITAAALPARSRSALLTPPASG</sequence>
<reference evidence="2" key="2">
    <citation type="submission" date="2025-08" db="UniProtKB">
        <authorList>
            <consortium name="Ensembl"/>
        </authorList>
    </citation>
    <scope>IDENTIFICATION</scope>
</reference>
<name>A0A672IHP0_SALFA</name>
<dbReference type="InterPro" id="IPR006804">
    <property type="entry name" value="BCL7"/>
</dbReference>
<dbReference type="PANTHER" id="PTHR12767:SF5">
    <property type="entry name" value="B-CELL CLL_LYMPHOMA 7 PROTEIN FAMILY MEMBER B"/>
    <property type="match status" value="1"/>
</dbReference>
<dbReference type="AlphaFoldDB" id="A0A672IHP0"/>
<dbReference type="Proteomes" id="UP000472267">
    <property type="component" value="Chromosome 14"/>
</dbReference>
<dbReference type="PANTHER" id="PTHR12767">
    <property type="entry name" value="BCL7 RELATED"/>
    <property type="match status" value="1"/>
</dbReference>
<comment type="similarity">
    <text evidence="1">Belongs to the BCL7 family.</text>
</comment>
<evidence type="ECO:0000313" key="3">
    <source>
        <dbReference type="Proteomes" id="UP000472267"/>
    </source>
</evidence>
<reference evidence="2" key="3">
    <citation type="submission" date="2025-09" db="UniProtKB">
        <authorList>
            <consortium name="Ensembl"/>
        </authorList>
    </citation>
    <scope>IDENTIFICATION</scope>
</reference>
<evidence type="ECO:0000313" key="2">
    <source>
        <dbReference type="Ensembl" id="ENSSFAP00005040602.1"/>
    </source>
</evidence>
<dbReference type="Ensembl" id="ENSSFAT00005042097.1">
    <property type="protein sequence ID" value="ENSSFAP00005040602.1"/>
    <property type="gene ID" value="ENSSFAG00005020224.1"/>
</dbReference>
<reference evidence="2" key="1">
    <citation type="submission" date="2019-06" db="EMBL/GenBank/DDBJ databases">
        <authorList>
            <consortium name="Wellcome Sanger Institute Data Sharing"/>
        </authorList>
    </citation>
    <scope>NUCLEOTIDE SEQUENCE [LARGE SCALE GENOMIC DNA]</scope>
</reference>
<protein>
    <submittedName>
        <fullName evidence="2">BAF chromatin remodeling complex subunit BCL7B b</fullName>
    </submittedName>
</protein>
<evidence type="ECO:0000256" key="1">
    <source>
        <dbReference type="ARBA" id="ARBA00010326"/>
    </source>
</evidence>
<accession>A0A672IHP0</accession>